<dbReference type="SMART" id="SM00173">
    <property type="entry name" value="RAS"/>
    <property type="match status" value="1"/>
</dbReference>
<keyword evidence="6" id="KW-1185">Reference proteome</keyword>
<dbReference type="EMBL" id="JAOAOG010000122">
    <property type="protein sequence ID" value="KAJ6247783.1"/>
    <property type="molecule type" value="Genomic_DNA"/>
</dbReference>
<accession>A0ABQ8YT61</accession>
<protein>
    <submittedName>
        <fullName evidence="5">Ras-like protein rasb</fullName>
    </submittedName>
</protein>
<comment type="caution">
    <text evidence="5">The sequence shown here is derived from an EMBL/GenBank/DDBJ whole genome shotgun (WGS) entry which is preliminary data.</text>
</comment>
<dbReference type="NCBIfam" id="TIGR00231">
    <property type="entry name" value="small_GTP"/>
    <property type="match status" value="1"/>
</dbReference>
<dbReference type="PROSITE" id="PS51419">
    <property type="entry name" value="RAB"/>
    <property type="match status" value="1"/>
</dbReference>
<dbReference type="Pfam" id="PF00071">
    <property type="entry name" value="Ras"/>
    <property type="match status" value="1"/>
</dbReference>
<dbReference type="InterPro" id="IPR020849">
    <property type="entry name" value="Small_GTPase_Ras-type"/>
</dbReference>
<evidence type="ECO:0000256" key="1">
    <source>
        <dbReference type="ARBA" id="ARBA00022741"/>
    </source>
</evidence>
<reference evidence="5" key="1">
    <citation type="submission" date="2022-08" db="EMBL/GenBank/DDBJ databases">
        <title>Novel sulfate-reducing endosymbionts in the free-living metamonad Anaeramoeba.</title>
        <authorList>
            <person name="Jerlstrom-Hultqvist J."/>
            <person name="Cepicka I."/>
            <person name="Gallot-Lavallee L."/>
            <person name="Salas-Leiva D."/>
            <person name="Curtis B.A."/>
            <person name="Zahonova K."/>
            <person name="Pipaliya S."/>
            <person name="Dacks J."/>
            <person name="Roger A.J."/>
        </authorList>
    </citation>
    <scope>NUCLEOTIDE SEQUENCE</scope>
    <source>
        <strain evidence="5">Schooner1</strain>
    </source>
</reference>
<dbReference type="PRINTS" id="PR00449">
    <property type="entry name" value="RASTRNSFRMNG"/>
</dbReference>
<name>A0ABQ8YT61_9EUKA</name>
<feature type="domain" description="Stealth protein CR2 conserved region 2" evidence="4">
    <location>
        <begin position="436"/>
        <end position="543"/>
    </location>
</feature>
<gene>
    <name evidence="5" type="ORF">M0813_18417</name>
</gene>
<evidence type="ECO:0000259" key="4">
    <source>
        <dbReference type="Pfam" id="PF11380"/>
    </source>
</evidence>
<dbReference type="InterPro" id="IPR021520">
    <property type="entry name" value="Stealth_CR2"/>
</dbReference>
<dbReference type="SUPFAM" id="SSF52540">
    <property type="entry name" value="P-loop containing nucleoside triphosphate hydrolases"/>
    <property type="match status" value="1"/>
</dbReference>
<dbReference type="Pfam" id="PF11380">
    <property type="entry name" value="Stealth_CR2"/>
    <property type="match status" value="1"/>
</dbReference>
<sequence length="719" mass="86381">MNVYKLVVLGGGGVGKSSLTIQFVQNHFVEDYDPTIEENFKRQIKIDEETCLLDILDTGGCEEYSSMRDSYMRKSEGFIIVYSITSRTTFDEVSNIFGEIKNVKDSDDFPIVIVGNKNDLEKDRKISQSEGANLSKSFNCTFLETSAKTGLNVEKVYCGLVVEINNYYHKHNIKKIPMRNRNRTALRKTTMFVLTFYWNPTHSTNDKQTEEWKKIQKEKMELEQERKKFENKKQELENDKQDLFRQKQEFKEEKKNVRRQHKLDKKMLEKQKKKVESEKDGRIKPKNDLEPFSEAWVLEPGSNDGKLLFLPLGNYNIDKNLKKIDEKEAEFEQMLIKNQEQKKEVTDRENENKRKWIAHEIERVRYQQMKKEIHKEKTLNKQEKEGILSSQRQVQRERKNHEMKIEILKLQEEGEDKIDMVYTWGGVMKEMSIRNRYNYELQFSLRAVHKYLPWINKIYILANPDTDYPYWLKSQDEIGDKIVFLNRCQFFENPEHCPTYNSFAVYSIAHKIPGLSNKFILMDDDFFLNQAVGPDYFYNKEGLPIFYQPRHRMRTYSTKDRLYRTAKNRGFPLFKYSYYSHRLKPLRRDIIIRFNEYYPGFAEFVQSHHIRYHSLSEDMSVIYYEWLFQIRWMSTGKGERYGRFFQIPKKHDDDIQPEFDENYYILSSKDIVTFNCNDNWSKDHEIYLKQRSILWDFYTKLYPEVPYFEIPNPDHGQYS</sequence>
<organism evidence="5 6">
    <name type="scientific">Anaeramoeba flamelloides</name>
    <dbReference type="NCBI Taxonomy" id="1746091"/>
    <lineage>
        <taxon>Eukaryota</taxon>
        <taxon>Metamonada</taxon>
        <taxon>Anaeramoebidae</taxon>
        <taxon>Anaeramoeba</taxon>
    </lineage>
</organism>
<feature type="compositionally biased region" description="Basic and acidic residues" evidence="3">
    <location>
        <begin position="265"/>
        <end position="286"/>
    </location>
</feature>
<dbReference type="SMART" id="SM00175">
    <property type="entry name" value="RAB"/>
    <property type="match status" value="1"/>
</dbReference>
<evidence type="ECO:0000256" key="2">
    <source>
        <dbReference type="ARBA" id="ARBA00023134"/>
    </source>
</evidence>
<keyword evidence="1" id="KW-0547">Nucleotide-binding</keyword>
<dbReference type="SMART" id="SM00176">
    <property type="entry name" value="RAN"/>
    <property type="match status" value="1"/>
</dbReference>
<dbReference type="InterPro" id="IPR027417">
    <property type="entry name" value="P-loop_NTPase"/>
</dbReference>
<dbReference type="Gene3D" id="3.40.50.300">
    <property type="entry name" value="P-loop containing nucleotide triphosphate hydrolases"/>
    <property type="match status" value="1"/>
</dbReference>
<evidence type="ECO:0000313" key="6">
    <source>
        <dbReference type="Proteomes" id="UP001150062"/>
    </source>
</evidence>
<dbReference type="InterPro" id="IPR005225">
    <property type="entry name" value="Small_GTP-bd"/>
</dbReference>
<evidence type="ECO:0000313" key="5">
    <source>
        <dbReference type="EMBL" id="KAJ6247783.1"/>
    </source>
</evidence>
<keyword evidence="2" id="KW-0342">GTP-binding</keyword>
<dbReference type="InterPro" id="IPR001806">
    <property type="entry name" value="Small_GTPase"/>
</dbReference>
<dbReference type="CDD" id="cd00876">
    <property type="entry name" value="Ras"/>
    <property type="match status" value="1"/>
</dbReference>
<feature type="region of interest" description="Disordered" evidence="3">
    <location>
        <begin position="247"/>
        <end position="286"/>
    </location>
</feature>
<dbReference type="PROSITE" id="PS51421">
    <property type="entry name" value="RAS"/>
    <property type="match status" value="1"/>
</dbReference>
<dbReference type="SMART" id="SM00174">
    <property type="entry name" value="RHO"/>
    <property type="match status" value="1"/>
</dbReference>
<proteinExistence type="predicted"/>
<dbReference type="PANTHER" id="PTHR24070">
    <property type="entry name" value="RAS, DI-RAS, AND RHEB FAMILY MEMBERS OF SMALL GTPASE SUPERFAMILY"/>
    <property type="match status" value="1"/>
</dbReference>
<dbReference type="Proteomes" id="UP001150062">
    <property type="component" value="Unassembled WGS sequence"/>
</dbReference>
<evidence type="ECO:0000256" key="3">
    <source>
        <dbReference type="SAM" id="MobiDB-lite"/>
    </source>
</evidence>
<dbReference type="PROSITE" id="PS51420">
    <property type="entry name" value="RHO"/>
    <property type="match status" value="1"/>
</dbReference>